<dbReference type="InterPro" id="IPR019734">
    <property type="entry name" value="TPR_rpt"/>
</dbReference>
<dbReference type="PROSITE" id="PS50005">
    <property type="entry name" value="TPR"/>
    <property type="match status" value="6"/>
</dbReference>
<dbReference type="GO" id="GO:0006493">
    <property type="term" value="P:protein O-linked glycosylation"/>
    <property type="evidence" value="ECO:0007669"/>
    <property type="project" value="InterPro"/>
</dbReference>
<dbReference type="PANTHER" id="PTHR44366">
    <property type="entry name" value="UDP-N-ACETYLGLUCOSAMINE--PEPTIDE N-ACETYLGLUCOSAMINYLTRANSFERASE 110 KDA SUBUNIT"/>
    <property type="match status" value="1"/>
</dbReference>
<evidence type="ECO:0000313" key="10">
    <source>
        <dbReference type="EMBL" id="OGC92016.1"/>
    </source>
</evidence>
<evidence type="ECO:0000256" key="1">
    <source>
        <dbReference type="ARBA" id="ARBA00004922"/>
    </source>
</evidence>
<evidence type="ECO:0000256" key="5">
    <source>
        <dbReference type="ARBA" id="ARBA00022679"/>
    </source>
</evidence>
<protein>
    <recommendedName>
        <fullName evidence="3">protein O-GlcNAc transferase</fullName>
        <ecNumber evidence="3">2.4.1.255</ecNumber>
    </recommendedName>
</protein>
<feature type="domain" description="O-GlcNAc transferase C-terminal" evidence="9">
    <location>
        <begin position="246"/>
        <end position="412"/>
    </location>
</feature>
<dbReference type="InterPro" id="IPR037919">
    <property type="entry name" value="OGT"/>
</dbReference>
<dbReference type="SUPFAM" id="SSF48452">
    <property type="entry name" value="TPR-like"/>
    <property type="match status" value="1"/>
</dbReference>
<dbReference type="UniPathway" id="UPA00378"/>
<keyword evidence="7 8" id="KW-0802">TPR repeat</keyword>
<dbReference type="Pfam" id="PF14559">
    <property type="entry name" value="TPR_19"/>
    <property type="match status" value="1"/>
</dbReference>
<dbReference type="PANTHER" id="PTHR44366:SF1">
    <property type="entry name" value="UDP-N-ACETYLGLUCOSAMINE--PEPTIDE N-ACETYLGLUCOSAMINYLTRANSFERASE 110 KDA SUBUNIT"/>
    <property type="match status" value="1"/>
</dbReference>
<feature type="repeat" description="TPR" evidence="8">
    <location>
        <begin position="708"/>
        <end position="741"/>
    </location>
</feature>
<dbReference type="Gene3D" id="1.25.40.10">
    <property type="entry name" value="Tetratricopeptide repeat domain"/>
    <property type="match status" value="3"/>
</dbReference>
<dbReference type="Proteomes" id="UP000178176">
    <property type="component" value="Unassembled WGS sequence"/>
</dbReference>
<dbReference type="InterPro" id="IPR011990">
    <property type="entry name" value="TPR-like_helical_dom_sf"/>
</dbReference>
<organism evidence="10 11">
    <name type="scientific">Candidatus Amesbacteria bacterium RIFCSPHIGHO2_01_FULL_48_32b</name>
    <dbReference type="NCBI Taxonomy" id="1797253"/>
    <lineage>
        <taxon>Bacteria</taxon>
        <taxon>Candidatus Amesiibacteriota</taxon>
    </lineage>
</organism>
<comment type="caution">
    <text evidence="10">The sequence shown here is derived from an EMBL/GenBank/DDBJ whole genome shotgun (WGS) entry which is preliminary data.</text>
</comment>
<name>A0A1F4YE33_9BACT</name>
<feature type="repeat" description="TPR" evidence="8">
    <location>
        <begin position="77"/>
        <end position="110"/>
    </location>
</feature>
<dbReference type="AlphaFoldDB" id="A0A1F4YE33"/>
<dbReference type="EMBL" id="MEXH01000024">
    <property type="protein sequence ID" value="OGC92016.1"/>
    <property type="molecule type" value="Genomic_DNA"/>
</dbReference>
<accession>A0A1F4YE33</accession>
<keyword evidence="4" id="KW-0328">Glycosyltransferase</keyword>
<gene>
    <name evidence="10" type="ORF">A2876_03865</name>
</gene>
<dbReference type="SMART" id="SM00028">
    <property type="entry name" value="TPR"/>
    <property type="match status" value="8"/>
</dbReference>
<feature type="repeat" description="TPR" evidence="8">
    <location>
        <begin position="114"/>
        <end position="147"/>
    </location>
</feature>
<evidence type="ECO:0000256" key="3">
    <source>
        <dbReference type="ARBA" id="ARBA00011970"/>
    </source>
</evidence>
<evidence type="ECO:0000256" key="2">
    <source>
        <dbReference type="ARBA" id="ARBA00005386"/>
    </source>
</evidence>
<feature type="domain" description="O-GlcNAc transferase C-terminal" evidence="9">
    <location>
        <begin position="421"/>
        <end position="605"/>
    </location>
</feature>
<dbReference type="Gene3D" id="3.40.50.2000">
    <property type="entry name" value="Glycogen Phosphorylase B"/>
    <property type="match status" value="1"/>
</dbReference>
<feature type="repeat" description="TPR" evidence="8">
    <location>
        <begin position="43"/>
        <end position="76"/>
    </location>
</feature>
<feature type="repeat" description="TPR" evidence="8">
    <location>
        <begin position="9"/>
        <end position="42"/>
    </location>
</feature>
<evidence type="ECO:0000256" key="7">
    <source>
        <dbReference type="ARBA" id="ARBA00022803"/>
    </source>
</evidence>
<comment type="similarity">
    <text evidence="2">Belongs to the glycosyltransferase 41 family. O-GlcNAc transferase subfamily.</text>
</comment>
<dbReference type="Pfam" id="PF00515">
    <property type="entry name" value="TPR_1"/>
    <property type="match status" value="1"/>
</dbReference>
<evidence type="ECO:0000256" key="8">
    <source>
        <dbReference type="PROSITE-ProRule" id="PRU00339"/>
    </source>
</evidence>
<comment type="pathway">
    <text evidence="1">Protein modification; protein glycosylation.</text>
</comment>
<evidence type="ECO:0000256" key="4">
    <source>
        <dbReference type="ARBA" id="ARBA00022676"/>
    </source>
</evidence>
<dbReference type="PROSITE" id="PS50293">
    <property type="entry name" value="TPR_REGION"/>
    <property type="match status" value="2"/>
</dbReference>
<evidence type="ECO:0000313" key="11">
    <source>
        <dbReference type="Proteomes" id="UP000178176"/>
    </source>
</evidence>
<dbReference type="EC" id="2.4.1.255" evidence="3"/>
<dbReference type="GO" id="GO:0097363">
    <property type="term" value="F:protein O-acetylglucosaminyltransferase activity"/>
    <property type="evidence" value="ECO:0007669"/>
    <property type="project" value="UniProtKB-EC"/>
</dbReference>
<evidence type="ECO:0000259" key="9">
    <source>
        <dbReference type="Pfam" id="PF13844"/>
    </source>
</evidence>
<dbReference type="Pfam" id="PF13844">
    <property type="entry name" value="Glyco_transf_41"/>
    <property type="match status" value="2"/>
</dbReference>
<keyword evidence="5" id="KW-0808">Transferase</keyword>
<sequence length="755" mass="86075">MSDAIPKSDQDFNDLGAWLTQQGKLEDALIFFRKSLLLNSQNPAAYLNLGNTLARLDRPEDAIWCFQKALQLDPQFFTALHSLGFAYQSQENFTQAVKYYHRALKTDAAPADAANIYHHLGAVYYRQGNYKKAQIYFKKAIKTNPQEPGPYYDLSIALFDRQQIPESMQLLENALRKFPKHQRITSILSWYYHLKRQTCDWTGLDRLSRKIDSNLVGEDPFNNLIRKADMATNLQVAKAWSSQIEVKKTSFTFKHNSVNRITLGYLSDGFRDFPTGHKVASLFGLHDRSRFKVLVFSYGPQDGSLILARIKKESDQFIDLQGKSYSQVASEINKRGVDILIDLKGITRGNMIKAAAMRPAPIQVSYLGFPGTTGADFFDYIVVDNIVAPNSADFQEKLVIMPHTYQINDFTQYTGQKKLDRRDFQLPDQAFIFGSFNSPYKLEPPVFKTWMNILTRIPHSVLWQLADNPISTQNLKKYTKSHGVDPRRIIFSPKVTKENHLTRIKLADLCLDTHIVNGHTTTSDCLWAGVPVVCLLGNHFASRVSASILTAIGLPQLITRDLSQYEALAVDLATHPDKLQQIRSVLIRNRKSYPLFDTPRFVKNLEEAYLTIWKSYLQSQKPKNITVTDTGKFVYSPKNTSDFLNLGLTHLIAKDYAAAETNFQKVLQLDPKHELAHFWLGVIKYQSGNLESAKKYLKSTLLLNKDLLDAHLYLGKINTKLKNYAEALSNYKNILKFIPDNLEAQNSYNKVKNLT</sequence>
<dbReference type="InterPro" id="IPR029489">
    <property type="entry name" value="OGT/SEC/SPY_C"/>
</dbReference>
<proteinExistence type="inferred from homology"/>
<dbReference type="Gene3D" id="3.40.50.11380">
    <property type="match status" value="1"/>
</dbReference>
<dbReference type="Pfam" id="PF13424">
    <property type="entry name" value="TPR_12"/>
    <property type="match status" value="1"/>
</dbReference>
<feature type="repeat" description="TPR" evidence="8">
    <location>
        <begin position="640"/>
        <end position="673"/>
    </location>
</feature>
<reference evidence="10 11" key="1">
    <citation type="journal article" date="2016" name="Nat. Commun.">
        <title>Thousands of microbial genomes shed light on interconnected biogeochemical processes in an aquifer system.</title>
        <authorList>
            <person name="Anantharaman K."/>
            <person name="Brown C.T."/>
            <person name="Hug L.A."/>
            <person name="Sharon I."/>
            <person name="Castelle C.J."/>
            <person name="Probst A.J."/>
            <person name="Thomas B.C."/>
            <person name="Singh A."/>
            <person name="Wilkins M.J."/>
            <person name="Karaoz U."/>
            <person name="Brodie E.L."/>
            <person name="Williams K.H."/>
            <person name="Hubbard S.S."/>
            <person name="Banfield J.F."/>
        </authorList>
    </citation>
    <scope>NUCLEOTIDE SEQUENCE [LARGE SCALE GENOMIC DNA]</scope>
</reference>
<evidence type="ECO:0000256" key="6">
    <source>
        <dbReference type="ARBA" id="ARBA00022737"/>
    </source>
</evidence>
<keyword evidence="6" id="KW-0677">Repeat</keyword>